<evidence type="ECO:0000256" key="4">
    <source>
        <dbReference type="ARBA" id="ARBA00022729"/>
    </source>
</evidence>
<evidence type="ECO:0000256" key="3">
    <source>
        <dbReference type="ARBA" id="ARBA00022692"/>
    </source>
</evidence>
<evidence type="ECO:0000256" key="1">
    <source>
        <dbReference type="ARBA" id="ARBA00004389"/>
    </source>
</evidence>
<dbReference type="PANTHER" id="PTHR31826">
    <property type="entry name" value="NICALIN"/>
    <property type="match status" value="1"/>
</dbReference>
<keyword evidence="6 9" id="KW-1133">Transmembrane helix</keyword>
<dbReference type="InterPro" id="IPR016574">
    <property type="entry name" value="Nicalin"/>
</dbReference>
<evidence type="ECO:0000256" key="8">
    <source>
        <dbReference type="ARBA" id="ARBA00023180"/>
    </source>
</evidence>
<evidence type="ECO:0000313" key="11">
    <source>
        <dbReference type="Proteomes" id="UP000645828"/>
    </source>
</evidence>
<comment type="similarity">
    <text evidence="2">Belongs to the nicastrin family.</text>
</comment>
<dbReference type="GO" id="GO:0009966">
    <property type="term" value="P:regulation of signal transduction"/>
    <property type="evidence" value="ECO:0007669"/>
    <property type="project" value="InterPro"/>
</dbReference>
<comment type="subcellular location">
    <subcellularLocation>
        <location evidence="1">Endoplasmic reticulum membrane</location>
        <topology evidence="1">Single-pass membrane protein</topology>
    </subcellularLocation>
</comment>
<feature type="transmembrane region" description="Helical" evidence="9">
    <location>
        <begin position="387"/>
        <end position="409"/>
    </location>
</feature>
<accession>A0A811Z5L8</accession>
<name>A0A811Z5L8_NYCPR</name>
<protein>
    <submittedName>
        <fullName evidence="10">(raccoon dog) hypothetical protein</fullName>
    </submittedName>
</protein>
<reference evidence="10" key="1">
    <citation type="submission" date="2020-12" db="EMBL/GenBank/DDBJ databases">
        <authorList>
            <consortium name="Molecular Ecology Group"/>
        </authorList>
    </citation>
    <scope>NUCLEOTIDE SEQUENCE</scope>
    <source>
        <strain evidence="10">TBG_1078</strain>
    </source>
</reference>
<dbReference type="Proteomes" id="UP000645828">
    <property type="component" value="Unassembled WGS sequence"/>
</dbReference>
<keyword evidence="8" id="KW-0325">Glycoprotein</keyword>
<organism evidence="10 11">
    <name type="scientific">Nyctereutes procyonoides</name>
    <name type="common">Raccoon dog</name>
    <name type="synonym">Canis procyonoides</name>
    <dbReference type="NCBI Taxonomy" id="34880"/>
    <lineage>
        <taxon>Eukaryota</taxon>
        <taxon>Metazoa</taxon>
        <taxon>Chordata</taxon>
        <taxon>Craniata</taxon>
        <taxon>Vertebrata</taxon>
        <taxon>Euteleostomi</taxon>
        <taxon>Mammalia</taxon>
        <taxon>Eutheria</taxon>
        <taxon>Laurasiatheria</taxon>
        <taxon>Carnivora</taxon>
        <taxon>Caniformia</taxon>
        <taxon>Canidae</taxon>
        <taxon>Nyctereutes</taxon>
    </lineage>
</organism>
<evidence type="ECO:0000256" key="5">
    <source>
        <dbReference type="ARBA" id="ARBA00022824"/>
    </source>
</evidence>
<comment type="caution">
    <text evidence="10">The sequence shown here is derived from an EMBL/GenBank/DDBJ whole genome shotgun (WGS) entry which is preliminary data.</text>
</comment>
<dbReference type="AlphaFoldDB" id="A0A811Z5L8"/>
<evidence type="ECO:0000256" key="2">
    <source>
        <dbReference type="ARBA" id="ARBA00007717"/>
    </source>
</evidence>
<gene>
    <name evidence="10" type="ORF">NYPRO_LOCUS15556</name>
</gene>
<keyword evidence="3 9" id="KW-0812">Transmembrane</keyword>
<keyword evidence="11" id="KW-1185">Reference proteome</keyword>
<evidence type="ECO:0000313" key="10">
    <source>
        <dbReference type="EMBL" id="CAD7682764.1"/>
    </source>
</evidence>
<dbReference type="GO" id="GO:0005789">
    <property type="term" value="C:endoplasmic reticulum membrane"/>
    <property type="evidence" value="ECO:0007669"/>
    <property type="project" value="UniProtKB-SubCell"/>
</dbReference>
<keyword evidence="7 9" id="KW-0472">Membrane</keyword>
<evidence type="ECO:0000256" key="6">
    <source>
        <dbReference type="ARBA" id="ARBA00022989"/>
    </source>
</evidence>
<evidence type="ECO:0000256" key="7">
    <source>
        <dbReference type="ARBA" id="ARBA00023136"/>
    </source>
</evidence>
<keyword evidence="4" id="KW-0732">Signal</keyword>
<sequence length="429" mass="48126">MLEEAGEVLENMSKALRPPLGSAVQRTARVHPPPAAVRPAWAVQPCALGRQRSTRRRTPMRACWTCGGVAACFRPLGFREQYQKALRRAGGAVLGVLPQATDFVSQNIIQQFMEMGPRGLAMQTVVPTSFPVHDEALLSRLHADTGQVRFQGSASVAKLLLHPATAGGVHRNASWLSHGLDSTVVGLSALLGLSRPFSKLYTNKHTHAVYNFLLLASGGACSTTREPSIWLEDNLDHTDSSILQLYLHMSKPPWKETLWHTFLPELEIVQFSTVHKIIILAEDSLAWEHERSSVLCIPSFTLSHLEIHHDSHSKTLTCNWTPITEMIQQEQPDMVMGWLTNQPQATQQVDKYCMFLSMPEHYLSHYLKEVKQHCLKADKLDPRFVKPAIFCMFLAICIVTCLGIAYTAVQHFNLLFKTVQRLLLKAKRQ</sequence>
<evidence type="ECO:0000256" key="9">
    <source>
        <dbReference type="SAM" id="Phobius"/>
    </source>
</evidence>
<proteinExistence type="inferred from homology"/>
<dbReference type="EMBL" id="CAJHUB010000754">
    <property type="protein sequence ID" value="CAD7682764.1"/>
    <property type="molecule type" value="Genomic_DNA"/>
</dbReference>
<keyword evidence="5" id="KW-0256">Endoplasmic reticulum</keyword>